<keyword evidence="5" id="KW-0804">Transcription</keyword>
<evidence type="ECO:0000313" key="8">
    <source>
        <dbReference type="EMBL" id="SDR29388.1"/>
    </source>
</evidence>
<dbReference type="SUPFAM" id="SSF88659">
    <property type="entry name" value="Sigma3 and sigma4 domains of RNA polymerase sigma factors"/>
    <property type="match status" value="1"/>
</dbReference>
<dbReference type="Gene3D" id="1.10.10.10">
    <property type="entry name" value="Winged helix-like DNA-binding domain superfamily/Winged helix DNA-binding domain"/>
    <property type="match status" value="1"/>
</dbReference>
<evidence type="ECO:0000259" key="6">
    <source>
        <dbReference type="Pfam" id="PF04542"/>
    </source>
</evidence>
<gene>
    <name evidence="8" type="ORF">SAMN05443245_4335</name>
</gene>
<dbReference type="OrthoDB" id="9784272at2"/>
<dbReference type="GO" id="GO:0006352">
    <property type="term" value="P:DNA-templated transcription initiation"/>
    <property type="evidence" value="ECO:0007669"/>
    <property type="project" value="InterPro"/>
</dbReference>
<dbReference type="InterPro" id="IPR013249">
    <property type="entry name" value="RNA_pol_sigma70_r4_t2"/>
</dbReference>
<reference evidence="9" key="1">
    <citation type="submission" date="2016-10" db="EMBL/GenBank/DDBJ databases">
        <authorList>
            <person name="Varghese N."/>
        </authorList>
    </citation>
    <scope>NUCLEOTIDE SEQUENCE [LARGE SCALE GENOMIC DNA]</scope>
    <source>
        <strain evidence="9">GAS106B</strain>
    </source>
</reference>
<dbReference type="Pfam" id="PF08281">
    <property type="entry name" value="Sigma70_r4_2"/>
    <property type="match status" value="1"/>
</dbReference>
<evidence type="ECO:0000256" key="4">
    <source>
        <dbReference type="ARBA" id="ARBA00023125"/>
    </source>
</evidence>
<keyword evidence="9" id="KW-1185">Reference proteome</keyword>
<evidence type="ECO:0000256" key="2">
    <source>
        <dbReference type="ARBA" id="ARBA00023015"/>
    </source>
</evidence>
<dbReference type="PANTHER" id="PTHR43133:SF8">
    <property type="entry name" value="RNA POLYMERASE SIGMA FACTOR HI_1459-RELATED"/>
    <property type="match status" value="1"/>
</dbReference>
<sequence>MEPPLTPDTTNQRDSDITATVIRERTRLVNFIRRRIRDPNDAEDILQDVFHEFVQAYRLPAPIEQASAWLFRAARNRIVDRFRKKKEEPLTDLSAAEHDDDAGDEYRLDLALPAHDAGPEALYARAILLEALQDALDELPPDQRDVFIAHELEGRSFKEMAAQSGIALNTLLARKRYAVLHLRARLKTIYDELDI</sequence>
<dbReference type="InterPro" id="IPR007627">
    <property type="entry name" value="RNA_pol_sigma70_r2"/>
</dbReference>
<dbReference type="InterPro" id="IPR013325">
    <property type="entry name" value="RNA_pol_sigma_r2"/>
</dbReference>
<evidence type="ECO:0000259" key="7">
    <source>
        <dbReference type="Pfam" id="PF08281"/>
    </source>
</evidence>
<dbReference type="Pfam" id="PF04542">
    <property type="entry name" value="Sigma70_r2"/>
    <property type="match status" value="1"/>
</dbReference>
<evidence type="ECO:0000256" key="5">
    <source>
        <dbReference type="ARBA" id="ARBA00023163"/>
    </source>
</evidence>
<dbReference type="NCBIfam" id="TIGR02937">
    <property type="entry name" value="sigma70-ECF"/>
    <property type="match status" value="1"/>
</dbReference>
<dbReference type="GO" id="GO:0016987">
    <property type="term" value="F:sigma factor activity"/>
    <property type="evidence" value="ECO:0007669"/>
    <property type="project" value="UniProtKB-KW"/>
</dbReference>
<keyword evidence="4" id="KW-0238">DNA-binding</keyword>
<dbReference type="GO" id="GO:0003677">
    <property type="term" value="F:DNA binding"/>
    <property type="evidence" value="ECO:0007669"/>
    <property type="project" value="UniProtKB-KW"/>
</dbReference>
<dbReference type="Gene3D" id="1.10.1740.10">
    <property type="match status" value="1"/>
</dbReference>
<accession>A0A1H1HW68</accession>
<feature type="domain" description="RNA polymerase sigma factor 70 region 4 type 2" evidence="7">
    <location>
        <begin position="130"/>
        <end position="170"/>
    </location>
</feature>
<keyword evidence="3" id="KW-0731">Sigma factor</keyword>
<evidence type="ECO:0000313" key="9">
    <source>
        <dbReference type="Proteomes" id="UP000183487"/>
    </source>
</evidence>
<organism evidence="8 9">
    <name type="scientific">Paraburkholderia fungorum</name>
    <dbReference type="NCBI Taxonomy" id="134537"/>
    <lineage>
        <taxon>Bacteria</taxon>
        <taxon>Pseudomonadati</taxon>
        <taxon>Pseudomonadota</taxon>
        <taxon>Betaproteobacteria</taxon>
        <taxon>Burkholderiales</taxon>
        <taxon>Burkholderiaceae</taxon>
        <taxon>Paraburkholderia</taxon>
    </lineage>
</organism>
<proteinExistence type="inferred from homology"/>
<dbReference type="InterPro" id="IPR036388">
    <property type="entry name" value="WH-like_DNA-bd_sf"/>
</dbReference>
<protein>
    <submittedName>
        <fullName evidence="8">RNA polymerase, sigma-24 subunit, RpoE</fullName>
    </submittedName>
</protein>
<evidence type="ECO:0000256" key="1">
    <source>
        <dbReference type="ARBA" id="ARBA00010641"/>
    </source>
</evidence>
<dbReference type="RefSeq" id="WP_074768448.1">
    <property type="nucleotide sequence ID" value="NZ_FNKP01000002.1"/>
</dbReference>
<comment type="similarity">
    <text evidence="1">Belongs to the sigma-70 factor family. ECF subfamily.</text>
</comment>
<dbReference type="InterPro" id="IPR014284">
    <property type="entry name" value="RNA_pol_sigma-70_dom"/>
</dbReference>
<dbReference type="InterPro" id="IPR013324">
    <property type="entry name" value="RNA_pol_sigma_r3/r4-like"/>
</dbReference>
<evidence type="ECO:0000256" key="3">
    <source>
        <dbReference type="ARBA" id="ARBA00023082"/>
    </source>
</evidence>
<name>A0A1H1HW68_9BURK</name>
<dbReference type="EMBL" id="FNKP01000002">
    <property type="protein sequence ID" value="SDR29388.1"/>
    <property type="molecule type" value="Genomic_DNA"/>
</dbReference>
<dbReference type="PANTHER" id="PTHR43133">
    <property type="entry name" value="RNA POLYMERASE ECF-TYPE SIGMA FACTO"/>
    <property type="match status" value="1"/>
</dbReference>
<dbReference type="SUPFAM" id="SSF88946">
    <property type="entry name" value="Sigma2 domain of RNA polymerase sigma factors"/>
    <property type="match status" value="1"/>
</dbReference>
<keyword evidence="2" id="KW-0805">Transcription regulation</keyword>
<dbReference type="InterPro" id="IPR039425">
    <property type="entry name" value="RNA_pol_sigma-70-like"/>
</dbReference>
<feature type="domain" description="RNA polymerase sigma-70 region 2" evidence="6">
    <location>
        <begin position="24"/>
        <end position="86"/>
    </location>
</feature>
<dbReference type="AlphaFoldDB" id="A0A1H1HW68"/>
<dbReference type="Proteomes" id="UP000183487">
    <property type="component" value="Unassembled WGS sequence"/>
</dbReference>